<evidence type="ECO:0000313" key="2">
    <source>
        <dbReference type="EMBL" id="PWN21703.1"/>
    </source>
</evidence>
<dbReference type="GeneID" id="37011097"/>
<dbReference type="AlphaFoldDB" id="A0A316UBC9"/>
<reference evidence="2 3" key="1">
    <citation type="journal article" date="2018" name="Mol. Biol. Evol.">
        <title>Broad Genomic Sampling Reveals a Smut Pathogenic Ancestry of the Fungal Clade Ustilaginomycotina.</title>
        <authorList>
            <person name="Kijpornyongpan T."/>
            <person name="Mondo S.J."/>
            <person name="Barry K."/>
            <person name="Sandor L."/>
            <person name="Lee J."/>
            <person name="Lipzen A."/>
            <person name="Pangilinan J."/>
            <person name="LaButti K."/>
            <person name="Hainaut M."/>
            <person name="Henrissat B."/>
            <person name="Grigoriev I.V."/>
            <person name="Spatafora J.W."/>
            <person name="Aime M.C."/>
        </authorList>
    </citation>
    <scope>NUCLEOTIDE SEQUENCE [LARGE SCALE GENOMIC DNA]</scope>
    <source>
        <strain evidence="2 3">MCA 4718</strain>
    </source>
</reference>
<proteinExistence type="predicted"/>
<feature type="compositionally biased region" description="Basic and acidic residues" evidence="1">
    <location>
        <begin position="32"/>
        <end position="51"/>
    </location>
</feature>
<feature type="compositionally biased region" description="Basic and acidic residues" evidence="1">
    <location>
        <begin position="1"/>
        <end position="19"/>
    </location>
</feature>
<name>A0A316UBC9_9BASI</name>
<dbReference type="RefSeq" id="XP_025348863.1">
    <property type="nucleotide sequence ID" value="XM_025489363.1"/>
</dbReference>
<feature type="region of interest" description="Disordered" evidence="1">
    <location>
        <begin position="1"/>
        <end position="57"/>
    </location>
</feature>
<accession>A0A316UBC9</accession>
<sequence>MKICESLERQSERANERTNESWCEPCPQLGDWDSRRREGLKGQEGKEERRRGSSRSSRFQVDVLLAKSSKLCRLYKNALALVSFVLCSSLFFHSHPHPLLTSVSSSCSPVTPVLLSTSSSLWRRSIRPS</sequence>
<evidence type="ECO:0000313" key="3">
    <source>
        <dbReference type="Proteomes" id="UP000245942"/>
    </source>
</evidence>
<protein>
    <submittedName>
        <fullName evidence="2">Uncharacterized protein</fullName>
    </submittedName>
</protein>
<gene>
    <name evidence="2" type="ORF">BCV69DRAFT_152593</name>
</gene>
<keyword evidence="3" id="KW-1185">Reference proteome</keyword>
<evidence type="ECO:0000256" key="1">
    <source>
        <dbReference type="SAM" id="MobiDB-lite"/>
    </source>
</evidence>
<dbReference type="Proteomes" id="UP000245942">
    <property type="component" value="Unassembled WGS sequence"/>
</dbReference>
<dbReference type="EMBL" id="KZ819324">
    <property type="protein sequence ID" value="PWN21703.1"/>
    <property type="molecule type" value="Genomic_DNA"/>
</dbReference>
<organism evidence="2 3">
    <name type="scientific">Pseudomicrostroma glucosiphilum</name>
    <dbReference type="NCBI Taxonomy" id="1684307"/>
    <lineage>
        <taxon>Eukaryota</taxon>
        <taxon>Fungi</taxon>
        <taxon>Dikarya</taxon>
        <taxon>Basidiomycota</taxon>
        <taxon>Ustilaginomycotina</taxon>
        <taxon>Exobasidiomycetes</taxon>
        <taxon>Microstromatales</taxon>
        <taxon>Microstromatales incertae sedis</taxon>
        <taxon>Pseudomicrostroma</taxon>
    </lineage>
</organism>